<protein>
    <submittedName>
        <fullName evidence="7">APC family permease</fullName>
    </submittedName>
</protein>
<evidence type="ECO:0000256" key="3">
    <source>
        <dbReference type="ARBA" id="ARBA00022692"/>
    </source>
</evidence>
<evidence type="ECO:0000256" key="1">
    <source>
        <dbReference type="ARBA" id="ARBA00004651"/>
    </source>
</evidence>
<dbReference type="PIRSF" id="PIRSF006060">
    <property type="entry name" value="AA_transporter"/>
    <property type="match status" value="1"/>
</dbReference>
<feature type="transmembrane region" description="Helical" evidence="6">
    <location>
        <begin position="202"/>
        <end position="225"/>
    </location>
</feature>
<evidence type="ECO:0000313" key="8">
    <source>
        <dbReference type="Proteomes" id="UP000674234"/>
    </source>
</evidence>
<sequence length="495" mass="51356">MSATTSQASSVGTLRRTLTTRKIVFLVVAAAAPLAALVGTVPLAFAIGAGAGVPAMFVLAGLILLCFSVGYAAMSTRIVNTGGFYTYMARGLGRPPAVAGGLVAVISYLAVEVGLCGAFGYFAGLIASSHGVTLPWEVWAFAAWLLAAYLGYRQIDVSARVLTVLMIGEVGILALLDVAILLRKGLSALPASSFAPHHVFAPGLGIGLMFAFISFIGFESAALYGEETRNPRRAVPVATYVSVIVIAGFYGLTSWAAVGAVGPDKIAATAGRQLGDLFFLLSDTYLGGNATVAMQVLLCTSLFAAVLALHNAGNRYLFVLGRERVLPARLGAVHPRHGSPYQASVAQSSITLVVGAVFAVAGLDPYLNLATSMLGLGTVGIVVLQGAAALSVLAFFRGRPDAHWWRTRLGPLLGLAGLVAAVVLLLRNFPLVTGTTSATVNMLPSLFAVAVVGGIGYALWMRSARPARYAMLAAERETEHGDSARPMTTALGEEA</sequence>
<keyword evidence="5 6" id="KW-0472">Membrane</keyword>
<feature type="transmembrane region" description="Helical" evidence="6">
    <location>
        <begin position="438"/>
        <end position="460"/>
    </location>
</feature>
<dbReference type="PANTHER" id="PTHR42770">
    <property type="entry name" value="AMINO ACID TRANSPORTER-RELATED"/>
    <property type="match status" value="1"/>
</dbReference>
<feature type="transmembrane region" description="Helical" evidence="6">
    <location>
        <begin position="408"/>
        <end position="426"/>
    </location>
</feature>
<feature type="transmembrane region" description="Helical" evidence="6">
    <location>
        <begin position="159"/>
        <end position="182"/>
    </location>
</feature>
<evidence type="ECO:0000256" key="5">
    <source>
        <dbReference type="ARBA" id="ARBA00023136"/>
    </source>
</evidence>
<dbReference type="GO" id="GO:0005886">
    <property type="term" value="C:plasma membrane"/>
    <property type="evidence" value="ECO:0007669"/>
    <property type="project" value="UniProtKB-SubCell"/>
</dbReference>
<dbReference type="InterPro" id="IPR002293">
    <property type="entry name" value="AA/rel_permease1"/>
</dbReference>
<comment type="caution">
    <text evidence="7">The sequence shown here is derived from an EMBL/GenBank/DDBJ whole genome shotgun (WGS) entry which is preliminary data.</text>
</comment>
<organism evidence="7 8">
    <name type="scientific">Microbispora oryzae</name>
    <dbReference type="NCBI Taxonomy" id="2806554"/>
    <lineage>
        <taxon>Bacteria</taxon>
        <taxon>Bacillati</taxon>
        <taxon>Actinomycetota</taxon>
        <taxon>Actinomycetes</taxon>
        <taxon>Streptosporangiales</taxon>
        <taxon>Streptosporangiaceae</taxon>
        <taxon>Microbispora</taxon>
    </lineage>
</organism>
<dbReference type="AlphaFoldDB" id="A0A941AK32"/>
<feature type="transmembrane region" description="Helical" evidence="6">
    <location>
        <begin position="53"/>
        <end position="74"/>
    </location>
</feature>
<feature type="transmembrane region" description="Helical" evidence="6">
    <location>
        <begin position="23"/>
        <end position="47"/>
    </location>
</feature>
<feature type="transmembrane region" description="Helical" evidence="6">
    <location>
        <begin position="345"/>
        <end position="363"/>
    </location>
</feature>
<reference evidence="7" key="1">
    <citation type="submission" date="2021-02" db="EMBL/GenBank/DDBJ databases">
        <title>Draft genome sequence of Microbispora sp. RL4-1S isolated from rice leaves in Thailand.</title>
        <authorList>
            <person name="Muangham S."/>
            <person name="Duangmal K."/>
        </authorList>
    </citation>
    <scope>NUCLEOTIDE SEQUENCE</scope>
    <source>
        <strain evidence="7">RL4-1S</strain>
    </source>
</reference>
<dbReference type="PANTHER" id="PTHR42770:SF16">
    <property type="entry name" value="AMINO ACID PERMEASE"/>
    <property type="match status" value="1"/>
</dbReference>
<dbReference type="Gene3D" id="1.20.1740.10">
    <property type="entry name" value="Amino acid/polyamine transporter I"/>
    <property type="match status" value="1"/>
</dbReference>
<dbReference type="Pfam" id="PF13520">
    <property type="entry name" value="AA_permease_2"/>
    <property type="match status" value="1"/>
</dbReference>
<keyword evidence="4 6" id="KW-1133">Transmembrane helix</keyword>
<evidence type="ECO:0000256" key="6">
    <source>
        <dbReference type="SAM" id="Phobius"/>
    </source>
</evidence>
<evidence type="ECO:0000256" key="4">
    <source>
        <dbReference type="ARBA" id="ARBA00022989"/>
    </source>
</evidence>
<feature type="transmembrane region" description="Helical" evidence="6">
    <location>
        <begin position="237"/>
        <end position="258"/>
    </location>
</feature>
<dbReference type="GO" id="GO:0022857">
    <property type="term" value="F:transmembrane transporter activity"/>
    <property type="evidence" value="ECO:0007669"/>
    <property type="project" value="InterPro"/>
</dbReference>
<evidence type="ECO:0000256" key="2">
    <source>
        <dbReference type="ARBA" id="ARBA00022475"/>
    </source>
</evidence>
<gene>
    <name evidence="7" type="ORF">JOL79_23670</name>
</gene>
<keyword evidence="2" id="KW-1003">Cell membrane</keyword>
<dbReference type="InterPro" id="IPR050367">
    <property type="entry name" value="APC_superfamily"/>
</dbReference>
<dbReference type="Proteomes" id="UP000674234">
    <property type="component" value="Unassembled WGS sequence"/>
</dbReference>
<feature type="transmembrane region" description="Helical" evidence="6">
    <location>
        <begin position="286"/>
        <end position="309"/>
    </location>
</feature>
<evidence type="ECO:0000313" key="7">
    <source>
        <dbReference type="EMBL" id="MBP2706811.1"/>
    </source>
</evidence>
<keyword evidence="8" id="KW-1185">Reference proteome</keyword>
<feature type="transmembrane region" description="Helical" evidence="6">
    <location>
        <begin position="95"/>
        <end position="122"/>
    </location>
</feature>
<proteinExistence type="predicted"/>
<feature type="transmembrane region" description="Helical" evidence="6">
    <location>
        <begin position="369"/>
        <end position="396"/>
    </location>
</feature>
<comment type="subcellular location">
    <subcellularLocation>
        <location evidence="1">Cell membrane</location>
        <topology evidence="1">Multi-pass membrane protein</topology>
    </subcellularLocation>
</comment>
<name>A0A941AK32_9ACTN</name>
<feature type="transmembrane region" description="Helical" evidence="6">
    <location>
        <begin position="134"/>
        <end position="152"/>
    </location>
</feature>
<dbReference type="RefSeq" id="WP_210158091.1">
    <property type="nucleotide sequence ID" value="NZ_JAFCNB010000014.1"/>
</dbReference>
<accession>A0A941AK32</accession>
<keyword evidence="3 6" id="KW-0812">Transmembrane</keyword>
<dbReference type="EMBL" id="JAFCNB010000014">
    <property type="protein sequence ID" value="MBP2706811.1"/>
    <property type="molecule type" value="Genomic_DNA"/>
</dbReference>